<keyword evidence="5" id="KW-1185">Reference proteome</keyword>
<sequence>MKIAVTGASGLIGSTLVPALRADGHEVVRLVRRTPRTADEDRWDPQHRRIDPTLLLDVDAVVNLAGTPIRPRPFTEGYRRDLLTSRLDSTTTISEALAAAAAVDPRRRRVLVSASAVGYYGDTGDRVVEEDAPPGEDFLARVCVQWEEATRPASDAGVRVVTVRTGLVIGRGAMLVQILGTIFRFGLGGRMGSGRQFWPWVSLADEISALQFLLTADDVSGPVNLTGPEPVRNSEFVRELARAVRRPAVLPVPAPAIRLALGEFGRSSVLAGQRAVPARLQAAGYEFRHGDLPSALREALGRR</sequence>
<dbReference type="Pfam" id="PF01370">
    <property type="entry name" value="Epimerase"/>
    <property type="match status" value="1"/>
</dbReference>
<dbReference type="InterPro" id="IPR036291">
    <property type="entry name" value="NAD(P)-bd_dom_sf"/>
</dbReference>
<evidence type="ECO:0000256" key="1">
    <source>
        <dbReference type="ARBA" id="ARBA00009353"/>
    </source>
</evidence>
<accession>A0A1I7APD4</accession>
<organism evidence="4 5">
    <name type="scientific">Geodermatophilus amargosae</name>
    <dbReference type="NCBI Taxonomy" id="1296565"/>
    <lineage>
        <taxon>Bacteria</taxon>
        <taxon>Bacillati</taxon>
        <taxon>Actinomycetota</taxon>
        <taxon>Actinomycetes</taxon>
        <taxon>Geodermatophilales</taxon>
        <taxon>Geodermatophilaceae</taxon>
        <taxon>Geodermatophilus</taxon>
    </lineage>
</organism>
<evidence type="ECO:0000313" key="4">
    <source>
        <dbReference type="EMBL" id="SFT76787.1"/>
    </source>
</evidence>
<protein>
    <recommendedName>
        <fullName evidence="6">TIGR01777 family protein</fullName>
    </recommendedName>
</protein>
<dbReference type="STRING" id="1296565.SAMN05660657_02927"/>
<comment type="similarity">
    <text evidence="1">Belongs to the NAD(P)-dependent epimerase/dehydratase family. SDR39U1 subfamily.</text>
</comment>
<evidence type="ECO:0000259" key="3">
    <source>
        <dbReference type="Pfam" id="PF08338"/>
    </source>
</evidence>
<reference evidence="5" key="1">
    <citation type="submission" date="2016-10" db="EMBL/GenBank/DDBJ databases">
        <authorList>
            <person name="Varghese N."/>
            <person name="Submissions S."/>
        </authorList>
    </citation>
    <scope>NUCLEOTIDE SEQUENCE [LARGE SCALE GENOMIC DNA]</scope>
    <source>
        <strain evidence="5">DSM 46136</strain>
    </source>
</reference>
<dbReference type="InterPro" id="IPR010099">
    <property type="entry name" value="SDR39U1"/>
</dbReference>
<dbReference type="EMBL" id="FPBA01000010">
    <property type="protein sequence ID" value="SFT76787.1"/>
    <property type="molecule type" value="Genomic_DNA"/>
</dbReference>
<dbReference type="PANTHER" id="PTHR11092">
    <property type="entry name" value="SUGAR NUCLEOTIDE EPIMERASE RELATED"/>
    <property type="match status" value="1"/>
</dbReference>
<proteinExistence type="inferred from homology"/>
<feature type="domain" description="NAD-dependent epimerase/dehydratase" evidence="2">
    <location>
        <begin position="3"/>
        <end position="218"/>
    </location>
</feature>
<evidence type="ECO:0000259" key="2">
    <source>
        <dbReference type="Pfam" id="PF01370"/>
    </source>
</evidence>
<dbReference type="Pfam" id="PF08338">
    <property type="entry name" value="DUF1731"/>
    <property type="match status" value="1"/>
</dbReference>
<dbReference type="InterPro" id="IPR001509">
    <property type="entry name" value="Epimerase_deHydtase"/>
</dbReference>
<dbReference type="SUPFAM" id="SSF51735">
    <property type="entry name" value="NAD(P)-binding Rossmann-fold domains"/>
    <property type="match status" value="1"/>
</dbReference>
<gene>
    <name evidence="4" type="ORF">SAMN05660657_02927</name>
</gene>
<dbReference type="Proteomes" id="UP000199546">
    <property type="component" value="Unassembled WGS sequence"/>
</dbReference>
<feature type="domain" description="DUF1731" evidence="3">
    <location>
        <begin position="252"/>
        <end position="298"/>
    </location>
</feature>
<evidence type="ECO:0000313" key="5">
    <source>
        <dbReference type="Proteomes" id="UP000199546"/>
    </source>
</evidence>
<name>A0A1I7APD4_9ACTN</name>
<dbReference type="PANTHER" id="PTHR11092:SF0">
    <property type="entry name" value="EPIMERASE FAMILY PROTEIN SDR39U1"/>
    <property type="match status" value="1"/>
</dbReference>
<dbReference type="InterPro" id="IPR013549">
    <property type="entry name" value="DUF1731"/>
</dbReference>
<dbReference type="Gene3D" id="3.40.50.720">
    <property type="entry name" value="NAD(P)-binding Rossmann-like Domain"/>
    <property type="match status" value="1"/>
</dbReference>
<evidence type="ECO:0008006" key="6">
    <source>
        <dbReference type="Google" id="ProtNLM"/>
    </source>
</evidence>
<dbReference type="NCBIfam" id="TIGR01777">
    <property type="entry name" value="yfcH"/>
    <property type="match status" value="1"/>
</dbReference>
<dbReference type="RefSeq" id="WP_093580191.1">
    <property type="nucleotide sequence ID" value="NZ_FPBA01000010.1"/>
</dbReference>
<dbReference type="AlphaFoldDB" id="A0A1I7APD4"/>
<dbReference type="OrthoDB" id="9801773at2"/>